<dbReference type="InterPro" id="IPR016187">
    <property type="entry name" value="CTDL_fold"/>
</dbReference>
<dbReference type="EMBL" id="JAIVFQ010000038">
    <property type="protein sequence ID" value="MCC5601808.1"/>
    <property type="molecule type" value="Genomic_DNA"/>
</dbReference>
<organism evidence="4 5">
    <name type="scientific">Nostoc favosum CHAB5714</name>
    <dbReference type="NCBI Taxonomy" id="2780399"/>
    <lineage>
        <taxon>Bacteria</taxon>
        <taxon>Bacillati</taxon>
        <taxon>Cyanobacteriota</taxon>
        <taxon>Cyanophyceae</taxon>
        <taxon>Nostocales</taxon>
        <taxon>Nostocaceae</taxon>
        <taxon>Nostoc</taxon>
        <taxon>Nostoc favosum</taxon>
    </lineage>
</organism>
<dbReference type="InterPro" id="IPR051043">
    <property type="entry name" value="Sulfatase_Mod_Factor_Kinase"/>
</dbReference>
<protein>
    <submittedName>
        <fullName evidence="4">SUMF1/EgtB/PvdO family nonheme iron enzyme</fullName>
    </submittedName>
</protein>
<dbReference type="Gene3D" id="3.90.1580.10">
    <property type="entry name" value="paralog of FGE (formylglycine-generating enzyme)"/>
    <property type="match status" value="1"/>
</dbReference>
<evidence type="ECO:0000256" key="1">
    <source>
        <dbReference type="SAM" id="MobiDB-lite"/>
    </source>
</evidence>
<dbReference type="InterPro" id="IPR029030">
    <property type="entry name" value="Caspase-like_dom_sf"/>
</dbReference>
<dbReference type="InterPro" id="IPR042095">
    <property type="entry name" value="SUMF_sf"/>
</dbReference>
<dbReference type="Pfam" id="PF00656">
    <property type="entry name" value="Peptidase_C14"/>
    <property type="match status" value="1"/>
</dbReference>
<feature type="region of interest" description="Disordered" evidence="1">
    <location>
        <begin position="326"/>
        <end position="350"/>
    </location>
</feature>
<evidence type="ECO:0000259" key="3">
    <source>
        <dbReference type="Pfam" id="PF03781"/>
    </source>
</evidence>
<sequence length="653" mass="73580">MAKNWAIAIGINQYDYLQPLNFAKRDALLMQEFLSNEAGFEPIFFFSDDSPELAGKSTRPTRTNLLRVLRQLFDNPFMGAGDNFWFFFSGHGIRYADRDYLMPCDGDPEDIENTAIAINFVSERLRRCGADNIVLILDACRNEGKKTGEGIGRQTAEEARQQGVISIFSCIPQEYSYEINALQQGAFTRALLEGLGIQGKCATVERLEQYLKFRVPELVHQYKNTRQTPYVIAEPVNKSHLILVPRYATLADIATLKNDAYRAQSKRDFDLAKQLWIRVLAAASGQDMEAIEALEEIARLRNSSAIPDLPQQTIPQASKSVTNTNTQASSAEQFTTSTISTPSTPSKNPILPNWSRRRVIQTAGFAVAGLGLTIAVPRFWPSSLKSFQFEVVTVDARGNITNRSNSEAKHFVEDLENGVTLEMVQIPGGTFMMGSPEEEAERYQNESPQHQVKVPGFFMGKYEITQAQYQAIMGNNPSYFKAKKRPVEQVSWDDAVEFCKKLSQRTGKTYRLPSEAEWEYACRAGTKTPFYFGETITTDLVNYNGDYPYASAPKGEYRQQTTDVGKFPPNSFGLYDMYGNVWEWCLDVYNDNYQGAPEDGSAWLTGKDNNIKVLRGGSWDYVARDCRSANRFYYARAYRDDVVGFRVVAVAVA</sequence>
<dbReference type="Gene3D" id="3.40.50.1460">
    <property type="match status" value="1"/>
</dbReference>
<dbReference type="PANTHER" id="PTHR23150:SF35">
    <property type="entry name" value="BLL6746 PROTEIN"/>
    <property type="match status" value="1"/>
</dbReference>
<dbReference type="SUPFAM" id="SSF52129">
    <property type="entry name" value="Caspase-like"/>
    <property type="match status" value="1"/>
</dbReference>
<feature type="domain" description="Sulfatase-modifying factor enzyme-like" evidence="3">
    <location>
        <begin position="422"/>
        <end position="648"/>
    </location>
</feature>
<feature type="domain" description="Peptidase C14 caspase" evidence="2">
    <location>
        <begin position="4"/>
        <end position="233"/>
    </location>
</feature>
<accession>A0ABS8IC63</accession>
<gene>
    <name evidence="4" type="ORF">LC586_22025</name>
</gene>
<dbReference type="InterPro" id="IPR011600">
    <property type="entry name" value="Pept_C14_caspase"/>
</dbReference>
<dbReference type="Proteomes" id="UP001199525">
    <property type="component" value="Unassembled WGS sequence"/>
</dbReference>
<dbReference type="PANTHER" id="PTHR23150">
    <property type="entry name" value="SULFATASE MODIFYING FACTOR 1, 2"/>
    <property type="match status" value="1"/>
</dbReference>
<evidence type="ECO:0000313" key="4">
    <source>
        <dbReference type="EMBL" id="MCC5601808.1"/>
    </source>
</evidence>
<dbReference type="Pfam" id="PF03781">
    <property type="entry name" value="FGE-sulfatase"/>
    <property type="match status" value="1"/>
</dbReference>
<evidence type="ECO:0000313" key="5">
    <source>
        <dbReference type="Proteomes" id="UP001199525"/>
    </source>
</evidence>
<reference evidence="4 5" key="1">
    <citation type="journal article" date="2021" name="Microorganisms">
        <title>Genome Evolution of Filamentous Cyanobacterium Nostoc Species: From Facultative Symbiosis to Free Living.</title>
        <authorList>
            <person name="Huo D."/>
            <person name="Li H."/>
            <person name="Cai F."/>
            <person name="Guo X."/>
            <person name="Qiao Z."/>
            <person name="Wang W."/>
            <person name="Yu G."/>
            <person name="Li R."/>
        </authorList>
    </citation>
    <scope>NUCLEOTIDE SEQUENCE [LARGE SCALE GENOMIC DNA]</scope>
    <source>
        <strain evidence="4 5">CHAB 5714</strain>
    </source>
</reference>
<name>A0ABS8IC63_9NOSO</name>
<comment type="caution">
    <text evidence="4">The sequence shown here is derived from an EMBL/GenBank/DDBJ whole genome shotgun (WGS) entry which is preliminary data.</text>
</comment>
<dbReference type="RefSeq" id="WP_229486807.1">
    <property type="nucleotide sequence ID" value="NZ_JAIVFQ010000038.1"/>
</dbReference>
<dbReference type="InterPro" id="IPR005532">
    <property type="entry name" value="SUMF_dom"/>
</dbReference>
<dbReference type="SUPFAM" id="SSF56436">
    <property type="entry name" value="C-type lectin-like"/>
    <property type="match status" value="1"/>
</dbReference>
<proteinExistence type="predicted"/>
<feature type="compositionally biased region" description="Low complexity" evidence="1">
    <location>
        <begin position="335"/>
        <end position="346"/>
    </location>
</feature>
<evidence type="ECO:0000259" key="2">
    <source>
        <dbReference type="Pfam" id="PF00656"/>
    </source>
</evidence>
<keyword evidence="5" id="KW-1185">Reference proteome</keyword>